<dbReference type="Gene3D" id="2.40.160.180">
    <property type="entry name" value="Carbohydrate-selective porin OprB"/>
    <property type="match status" value="1"/>
</dbReference>
<dbReference type="AlphaFoldDB" id="A0A517YZI2"/>
<organism evidence="3 4">
    <name type="scientific">Poriferisphaera corsica</name>
    <dbReference type="NCBI Taxonomy" id="2528020"/>
    <lineage>
        <taxon>Bacteria</taxon>
        <taxon>Pseudomonadati</taxon>
        <taxon>Planctomycetota</taxon>
        <taxon>Phycisphaerae</taxon>
        <taxon>Phycisphaerales</taxon>
        <taxon>Phycisphaeraceae</taxon>
        <taxon>Poriferisphaera</taxon>
    </lineage>
</organism>
<proteinExistence type="inferred from homology"/>
<dbReference type="PANTHER" id="PTHR37944">
    <property type="entry name" value="PORIN B"/>
    <property type="match status" value="1"/>
</dbReference>
<reference evidence="3 4" key="1">
    <citation type="submission" date="2019-02" db="EMBL/GenBank/DDBJ databases">
        <title>Deep-cultivation of Planctomycetes and their phenomic and genomic characterization uncovers novel biology.</title>
        <authorList>
            <person name="Wiegand S."/>
            <person name="Jogler M."/>
            <person name="Boedeker C."/>
            <person name="Pinto D."/>
            <person name="Vollmers J."/>
            <person name="Rivas-Marin E."/>
            <person name="Kohn T."/>
            <person name="Peeters S.H."/>
            <person name="Heuer A."/>
            <person name="Rast P."/>
            <person name="Oberbeckmann S."/>
            <person name="Bunk B."/>
            <person name="Jeske O."/>
            <person name="Meyerdierks A."/>
            <person name="Storesund J.E."/>
            <person name="Kallscheuer N."/>
            <person name="Luecker S."/>
            <person name="Lage O.M."/>
            <person name="Pohl T."/>
            <person name="Merkel B.J."/>
            <person name="Hornburger P."/>
            <person name="Mueller R.-W."/>
            <person name="Bruemmer F."/>
            <person name="Labrenz M."/>
            <person name="Spormann A.M."/>
            <person name="Op den Camp H."/>
            <person name="Overmann J."/>
            <person name="Amann R."/>
            <person name="Jetten M.S.M."/>
            <person name="Mascher T."/>
            <person name="Medema M.H."/>
            <person name="Devos D.P."/>
            <person name="Kaster A.-K."/>
            <person name="Ovreas L."/>
            <person name="Rohde M."/>
            <person name="Galperin M.Y."/>
            <person name="Jogler C."/>
        </authorList>
    </citation>
    <scope>NUCLEOTIDE SEQUENCE [LARGE SCALE GENOMIC DNA]</scope>
    <source>
        <strain evidence="3 4">KS4</strain>
    </source>
</reference>
<dbReference type="GO" id="GO:0016020">
    <property type="term" value="C:membrane"/>
    <property type="evidence" value="ECO:0007669"/>
    <property type="project" value="InterPro"/>
</dbReference>
<name>A0A517YZI2_9BACT</name>
<dbReference type="GO" id="GO:0015288">
    <property type="term" value="F:porin activity"/>
    <property type="evidence" value="ECO:0007669"/>
    <property type="project" value="InterPro"/>
</dbReference>
<dbReference type="EMBL" id="CP036425">
    <property type="protein sequence ID" value="QDU35593.1"/>
    <property type="molecule type" value="Genomic_DNA"/>
</dbReference>
<dbReference type="InterPro" id="IPR007049">
    <property type="entry name" value="Carb-sel_porin_OprB"/>
</dbReference>
<dbReference type="InterPro" id="IPR052932">
    <property type="entry name" value="OprB_Porin"/>
</dbReference>
<sequence>MYHKTVFGVLGLLAGLSMGNGDVQGQVTEEAVISVPIWDWVVMEREALADRGVEVEVGVTIDYSMNLMGGVSTSADALRSLVDVGVGIDLEKMFGLKGANAYVLMQSISGDDGSEVLTGDAQAFSNIDFGDNRAQISEVWWEQELDELGRFAMKMGKIDVNADFGFVDYGGEFVNSSAGFSPTTLGLPTYPETAFGGSVYMRATEDNPVYMSVGIFDGSNMQGIRTGLRGPSSFIDGQGDLYLIAEGGMNWKLRNGLEGRFGVGVWRFTGDVQRLDGQGVEEGTDGMYAVFDQALYREEIGGDEGLSMFGMFGYADDAVAEIDQHIGMGFVYQGLIEGRGEDVCGVMGTWVGFSDDAGLEGDGEFAAEVFYKAVLWDWMSLKPDVQWIANPGGEEGKDALVTTLRAEFSF</sequence>
<comment type="similarity">
    <text evidence="1 2">Belongs to the OprB family.</text>
</comment>
<dbReference type="GO" id="GO:0008643">
    <property type="term" value="P:carbohydrate transport"/>
    <property type="evidence" value="ECO:0007669"/>
    <property type="project" value="InterPro"/>
</dbReference>
<dbReference type="KEGG" id="pcor:KS4_36760"/>
<keyword evidence="4" id="KW-1185">Reference proteome</keyword>
<dbReference type="OrthoDB" id="260073at2"/>
<evidence type="ECO:0000256" key="2">
    <source>
        <dbReference type="RuleBase" id="RU363072"/>
    </source>
</evidence>
<dbReference type="PANTHER" id="PTHR37944:SF1">
    <property type="entry name" value="PORIN B"/>
    <property type="match status" value="1"/>
</dbReference>
<gene>
    <name evidence="3" type="primary">oprB</name>
    <name evidence="3" type="ORF">KS4_36760</name>
</gene>
<accession>A0A517YZI2</accession>
<dbReference type="InterPro" id="IPR038673">
    <property type="entry name" value="OprB_sf"/>
</dbReference>
<evidence type="ECO:0000313" key="3">
    <source>
        <dbReference type="EMBL" id="QDU35593.1"/>
    </source>
</evidence>
<evidence type="ECO:0000256" key="1">
    <source>
        <dbReference type="ARBA" id="ARBA00008769"/>
    </source>
</evidence>
<dbReference type="RefSeq" id="WP_145081188.1">
    <property type="nucleotide sequence ID" value="NZ_CP036425.1"/>
</dbReference>
<protein>
    <submittedName>
        <fullName evidence="3">Porin B</fullName>
    </submittedName>
</protein>
<dbReference type="Pfam" id="PF04966">
    <property type="entry name" value="OprB"/>
    <property type="match status" value="1"/>
</dbReference>
<dbReference type="Proteomes" id="UP000317369">
    <property type="component" value="Chromosome"/>
</dbReference>
<evidence type="ECO:0000313" key="4">
    <source>
        <dbReference type="Proteomes" id="UP000317369"/>
    </source>
</evidence>